<proteinExistence type="predicted"/>
<dbReference type="OrthoDB" id="145457at2"/>
<dbReference type="NCBIfam" id="NF040563">
    <property type="entry name" value="guided_IscB"/>
    <property type="match status" value="1"/>
</dbReference>
<dbReference type="SMART" id="SM00507">
    <property type="entry name" value="HNHc"/>
    <property type="match status" value="1"/>
</dbReference>
<dbReference type="InParanoid" id="D6TJ20"/>
<dbReference type="InterPro" id="IPR052892">
    <property type="entry name" value="NA-targeting_endonuclease"/>
</dbReference>
<dbReference type="GO" id="GO:0008270">
    <property type="term" value="F:zinc ion binding"/>
    <property type="evidence" value="ECO:0007669"/>
    <property type="project" value="InterPro"/>
</dbReference>
<feature type="domain" description="HNH nuclease" evidence="1">
    <location>
        <begin position="184"/>
        <end position="235"/>
    </location>
</feature>
<dbReference type="InterPro" id="IPR025938">
    <property type="entry name" value="RRXRR_dom"/>
</dbReference>
<keyword evidence="2" id="KW-0255">Endonuclease</keyword>
<reference evidence="2 3" key="1">
    <citation type="journal article" date="2011" name="Stand. Genomic Sci.">
        <title>Non-contiguous finished genome sequence and contextual data of the filamentous soil bacterium Ktedonobacter racemifer type strain (SOSP1-21).</title>
        <authorList>
            <person name="Chang Y.J."/>
            <person name="Land M."/>
            <person name="Hauser L."/>
            <person name="Chertkov O."/>
            <person name="Del Rio T.G."/>
            <person name="Nolan M."/>
            <person name="Copeland A."/>
            <person name="Tice H."/>
            <person name="Cheng J.F."/>
            <person name="Lucas S."/>
            <person name="Han C."/>
            <person name="Goodwin L."/>
            <person name="Pitluck S."/>
            <person name="Ivanova N."/>
            <person name="Ovchinikova G."/>
            <person name="Pati A."/>
            <person name="Chen A."/>
            <person name="Palaniappan K."/>
            <person name="Mavromatis K."/>
            <person name="Liolios K."/>
            <person name="Brettin T."/>
            <person name="Fiebig A."/>
            <person name="Rohde M."/>
            <person name="Abt B."/>
            <person name="Goker M."/>
            <person name="Detter J.C."/>
            <person name="Woyke T."/>
            <person name="Bristow J."/>
            <person name="Eisen J.A."/>
            <person name="Markowitz V."/>
            <person name="Hugenholtz P."/>
            <person name="Kyrpides N.C."/>
            <person name="Klenk H.P."/>
            <person name="Lapidus A."/>
        </authorList>
    </citation>
    <scope>NUCLEOTIDE SEQUENCE [LARGE SCALE GENOMIC DNA]</scope>
    <source>
        <strain evidence="3">DSM 44963</strain>
    </source>
</reference>
<dbReference type="EMBL" id="ADVG01000001">
    <property type="protein sequence ID" value="EFH89427.1"/>
    <property type="molecule type" value="Genomic_DNA"/>
</dbReference>
<keyword evidence="3" id="KW-1185">Reference proteome</keyword>
<organism evidence="2 3">
    <name type="scientific">Ktedonobacter racemifer DSM 44963</name>
    <dbReference type="NCBI Taxonomy" id="485913"/>
    <lineage>
        <taxon>Bacteria</taxon>
        <taxon>Bacillati</taxon>
        <taxon>Chloroflexota</taxon>
        <taxon>Ktedonobacteria</taxon>
        <taxon>Ktedonobacterales</taxon>
        <taxon>Ktedonobacteraceae</taxon>
        <taxon>Ktedonobacter</taxon>
    </lineage>
</organism>
<dbReference type="AlphaFoldDB" id="D6TJ20"/>
<dbReference type="RefSeq" id="WP_007906029.1">
    <property type="nucleotide sequence ID" value="NZ_ADVG01000001.1"/>
</dbReference>
<protein>
    <submittedName>
        <fullName evidence="2">HNH endonuclease</fullName>
    </submittedName>
</protein>
<evidence type="ECO:0000313" key="3">
    <source>
        <dbReference type="Proteomes" id="UP000004508"/>
    </source>
</evidence>
<dbReference type="CDD" id="cd00085">
    <property type="entry name" value="HNHc"/>
    <property type="match status" value="1"/>
</dbReference>
<dbReference type="InterPro" id="IPR002711">
    <property type="entry name" value="HNH"/>
</dbReference>
<dbReference type="PANTHER" id="PTHR33877">
    <property type="entry name" value="SLL1193 PROTEIN"/>
    <property type="match status" value="1"/>
</dbReference>
<dbReference type="PANTHER" id="PTHR33877:SF2">
    <property type="entry name" value="OS07G0170200 PROTEIN"/>
    <property type="match status" value="1"/>
</dbReference>
<keyword evidence="2" id="KW-0540">Nuclease</keyword>
<evidence type="ECO:0000313" key="2">
    <source>
        <dbReference type="EMBL" id="EFH89427.1"/>
    </source>
</evidence>
<accession>D6TJ20</accession>
<name>D6TJ20_KTERA</name>
<gene>
    <name evidence="2" type="ORF">Krac_10982</name>
</gene>
<evidence type="ECO:0000259" key="1">
    <source>
        <dbReference type="SMART" id="SM00507"/>
    </source>
</evidence>
<dbReference type="GO" id="GO:0004519">
    <property type="term" value="F:endonuclease activity"/>
    <property type="evidence" value="ECO:0007669"/>
    <property type="project" value="UniProtKB-KW"/>
</dbReference>
<dbReference type="GO" id="GO:0003676">
    <property type="term" value="F:nucleic acid binding"/>
    <property type="evidence" value="ECO:0007669"/>
    <property type="project" value="InterPro"/>
</dbReference>
<dbReference type="Proteomes" id="UP000004508">
    <property type="component" value="Unassembled WGS sequence"/>
</dbReference>
<comment type="caution">
    <text evidence="2">The sequence shown here is derived from an EMBL/GenBank/DDBJ whole genome shotgun (WGS) entry which is preliminary data.</text>
</comment>
<dbReference type="Pfam" id="PF01844">
    <property type="entry name" value="HNH"/>
    <property type="match status" value="1"/>
</dbReference>
<dbReference type="eggNOG" id="COG1403">
    <property type="taxonomic scope" value="Bacteria"/>
</dbReference>
<dbReference type="InterPro" id="IPR047693">
    <property type="entry name" value="RNA-guided_IscB-like"/>
</dbReference>
<keyword evidence="2" id="KW-0378">Hydrolase</keyword>
<dbReference type="Pfam" id="PF14239">
    <property type="entry name" value="RRXRR"/>
    <property type="match status" value="1"/>
</dbReference>
<dbReference type="InterPro" id="IPR003615">
    <property type="entry name" value="HNH_nuc"/>
</dbReference>
<sequence length="433" mass="48917">MEPSMIYVLSVSGQPLMPTKRHNKVWYWLRRGLAKVVRREPFTIQLCFETSTHTQPVAVGVDTGSKTVGVAATTNGEVVYQAEVHLRTDISGKMTQRRTYRRNRRARKTRYRAARFANRRRQAGWLPPSLRSKAEATVKAVRLIASLLPVGTVNVEVGNFDTQRMQHPQISGLDYQQGTLQGYLVREYVLEKWKRTCAYCQARGVPLELEHIVPRSRGGGSRESNLTLACRPCNERKGQQTAAEFGFPQIQAQARVPLKDAAHVSAIKTSVLQQLRSLFGTAQVSVTYGYETKYKRIQVLGLPKSHTNDAVAIACEMGERVKPREEVYQIRCLPRGQYQRFNGRHSEHKCWAPRKVRGYKLYEVVKAKGVVGYIGGRREKGAFIIKEVSSGKKLLEVVPSKLERVARPTQGWMITRKPVVENLEKEDGASSPS</sequence>
<dbReference type="Gene3D" id="1.10.30.50">
    <property type="match status" value="1"/>
</dbReference>